<dbReference type="Gene3D" id="1.20.58.2220">
    <property type="entry name" value="Formin, FH2 domain"/>
    <property type="match status" value="1"/>
</dbReference>
<dbReference type="InterPro" id="IPR011989">
    <property type="entry name" value="ARM-like"/>
</dbReference>
<dbReference type="GO" id="GO:0005829">
    <property type="term" value="C:cytosol"/>
    <property type="evidence" value="ECO:0007669"/>
    <property type="project" value="TreeGrafter"/>
</dbReference>
<dbReference type="OrthoDB" id="1668162at2759"/>
<accession>A0A8J4SPS9</accession>
<dbReference type="SMART" id="SM01140">
    <property type="entry name" value="Drf_GBD"/>
    <property type="match status" value="1"/>
</dbReference>
<gene>
    <name evidence="5" type="ORF">PHET_05495</name>
</gene>
<dbReference type="Proteomes" id="UP000748531">
    <property type="component" value="Unassembled WGS sequence"/>
</dbReference>
<feature type="domain" description="FH2" evidence="4">
    <location>
        <begin position="545"/>
        <end position="948"/>
    </location>
</feature>
<feature type="domain" description="GBD/FH3" evidence="3">
    <location>
        <begin position="1"/>
        <end position="478"/>
    </location>
</feature>
<dbReference type="GO" id="GO:0031267">
    <property type="term" value="F:small GTPase binding"/>
    <property type="evidence" value="ECO:0007669"/>
    <property type="project" value="InterPro"/>
</dbReference>
<proteinExistence type="inferred from homology"/>
<dbReference type="InterPro" id="IPR010472">
    <property type="entry name" value="FH3_dom"/>
</dbReference>
<evidence type="ECO:0000259" key="3">
    <source>
        <dbReference type="PROSITE" id="PS51232"/>
    </source>
</evidence>
<dbReference type="InterPro" id="IPR014768">
    <property type="entry name" value="GBD/FH3_dom"/>
</dbReference>
<reference evidence="5" key="1">
    <citation type="submission" date="2019-05" db="EMBL/GenBank/DDBJ databases">
        <title>Annotation for the trematode Paragonimus heterotremus.</title>
        <authorList>
            <person name="Choi Y.-J."/>
        </authorList>
    </citation>
    <scope>NUCLEOTIDE SEQUENCE</scope>
    <source>
        <strain evidence="5">LC</strain>
    </source>
</reference>
<evidence type="ECO:0000259" key="4">
    <source>
        <dbReference type="PROSITE" id="PS51444"/>
    </source>
</evidence>
<dbReference type="Pfam" id="PF06367">
    <property type="entry name" value="Drf_FH3"/>
    <property type="match status" value="1"/>
</dbReference>
<dbReference type="PANTHER" id="PTHR45857">
    <property type="entry name" value="FORMIN-LIKE PROTEIN"/>
    <property type="match status" value="1"/>
</dbReference>
<evidence type="ECO:0000313" key="6">
    <source>
        <dbReference type="Proteomes" id="UP000748531"/>
    </source>
</evidence>
<dbReference type="PROSITE" id="PS51232">
    <property type="entry name" value="GBD_FH3"/>
    <property type="match status" value="1"/>
</dbReference>
<dbReference type="Pfam" id="PF02181">
    <property type="entry name" value="FH2"/>
    <property type="match status" value="1"/>
</dbReference>
<dbReference type="InterPro" id="IPR043592">
    <property type="entry name" value="FMNL_animal"/>
</dbReference>
<dbReference type="SMART" id="SM00498">
    <property type="entry name" value="FH2"/>
    <property type="match status" value="1"/>
</dbReference>
<dbReference type="InterPro" id="IPR016024">
    <property type="entry name" value="ARM-type_fold"/>
</dbReference>
<protein>
    <submittedName>
        <fullName evidence="5">Formin like 1</fullName>
    </submittedName>
</protein>
<dbReference type="PROSITE" id="PS51444">
    <property type="entry name" value="FH2"/>
    <property type="match status" value="1"/>
</dbReference>
<keyword evidence="6" id="KW-1185">Reference proteome</keyword>
<dbReference type="InterPro" id="IPR042201">
    <property type="entry name" value="FH2_Formin_sf"/>
</dbReference>
<feature type="region of interest" description="Disordered" evidence="2">
    <location>
        <begin position="1006"/>
        <end position="1025"/>
    </location>
</feature>
<feature type="region of interest" description="Disordered" evidence="2">
    <location>
        <begin position="467"/>
        <end position="533"/>
    </location>
</feature>
<evidence type="ECO:0000256" key="1">
    <source>
        <dbReference type="ARBA" id="ARBA00023449"/>
    </source>
</evidence>
<dbReference type="SMART" id="SM01139">
    <property type="entry name" value="Drf_FH3"/>
    <property type="match status" value="1"/>
</dbReference>
<dbReference type="GO" id="GO:0016477">
    <property type="term" value="P:cell migration"/>
    <property type="evidence" value="ECO:0007669"/>
    <property type="project" value="TreeGrafter"/>
</dbReference>
<dbReference type="SUPFAM" id="SSF48371">
    <property type="entry name" value="ARM repeat"/>
    <property type="match status" value="1"/>
</dbReference>
<dbReference type="Pfam" id="PF06371">
    <property type="entry name" value="Drf_GBD"/>
    <property type="match status" value="1"/>
</dbReference>
<feature type="compositionally biased region" description="Basic and acidic residues" evidence="2">
    <location>
        <begin position="1014"/>
        <end position="1025"/>
    </location>
</feature>
<dbReference type="Gene3D" id="1.25.10.10">
    <property type="entry name" value="Leucine-rich Repeat Variant"/>
    <property type="match status" value="1"/>
</dbReference>
<dbReference type="InterPro" id="IPR010473">
    <property type="entry name" value="GTPase-bd"/>
</dbReference>
<evidence type="ECO:0000313" key="5">
    <source>
        <dbReference type="EMBL" id="KAF5401445.1"/>
    </source>
</evidence>
<comment type="similarity">
    <text evidence="1">Belongs to the formin homology family.</text>
</comment>
<feature type="region of interest" description="Disordered" evidence="2">
    <location>
        <begin position="944"/>
        <end position="971"/>
    </location>
</feature>
<dbReference type="GO" id="GO:0030866">
    <property type="term" value="P:cortical actin cytoskeleton organization"/>
    <property type="evidence" value="ECO:0007669"/>
    <property type="project" value="TreeGrafter"/>
</dbReference>
<name>A0A8J4SPS9_9TREM</name>
<dbReference type="EMBL" id="LUCH01002468">
    <property type="protein sequence ID" value="KAF5401445.1"/>
    <property type="molecule type" value="Genomic_DNA"/>
</dbReference>
<evidence type="ECO:0000256" key="2">
    <source>
        <dbReference type="SAM" id="MobiDB-lite"/>
    </source>
</evidence>
<organism evidence="5 6">
    <name type="scientific">Paragonimus heterotremus</name>
    <dbReference type="NCBI Taxonomy" id="100268"/>
    <lineage>
        <taxon>Eukaryota</taxon>
        <taxon>Metazoa</taxon>
        <taxon>Spiralia</taxon>
        <taxon>Lophotrochozoa</taxon>
        <taxon>Platyhelminthes</taxon>
        <taxon>Trematoda</taxon>
        <taxon>Digenea</taxon>
        <taxon>Plagiorchiida</taxon>
        <taxon>Troglotremata</taxon>
        <taxon>Troglotrematidae</taxon>
        <taxon>Paragonimus</taxon>
    </lineage>
</organism>
<dbReference type="GO" id="GO:0008360">
    <property type="term" value="P:regulation of cell shape"/>
    <property type="evidence" value="ECO:0007669"/>
    <property type="project" value="TreeGrafter"/>
</dbReference>
<dbReference type="InterPro" id="IPR015425">
    <property type="entry name" value="FH2_Formin"/>
</dbReference>
<dbReference type="SUPFAM" id="SSF101447">
    <property type="entry name" value="Formin homology 2 domain (FH2 domain)"/>
    <property type="match status" value="1"/>
</dbReference>
<dbReference type="PANTHER" id="PTHR45857:SF4">
    <property type="entry name" value="FORMIN-LIKE PROTEIN"/>
    <property type="match status" value="1"/>
</dbReference>
<comment type="caution">
    <text evidence="5">The sequence shown here is derived from an EMBL/GenBank/DDBJ whole genome shotgun (WGS) entry which is preliminary data.</text>
</comment>
<feature type="region of interest" description="Disordered" evidence="2">
    <location>
        <begin position="603"/>
        <end position="630"/>
    </location>
</feature>
<dbReference type="GO" id="GO:0051015">
    <property type="term" value="F:actin filament binding"/>
    <property type="evidence" value="ECO:0007669"/>
    <property type="project" value="TreeGrafter"/>
</dbReference>
<dbReference type="AlphaFoldDB" id="A0A8J4SPS9"/>
<feature type="compositionally biased region" description="Pro residues" evidence="2">
    <location>
        <begin position="496"/>
        <end position="532"/>
    </location>
</feature>
<sequence>MENEDSVEFQQTWASLIQSLDVGPDKAKEIEQLPADQKRHLLESYVAKNPKCSAFHYVTLIKGLRVGRSTLSKHPRRGDGQQAKEVLRATEISLRTNNVGWVYDFLEQDGLDVLVTYVSRVIHMRSNTGVENSTLEMEPMMPTEFYESEENLQSSLRIKRKTSPGLRNLWCMSSGKGETFDRYQTCRLLKLPNLLDSVRDSLHQAVKCFRALLNNQRGCSMVFDHPRAINMITLCLLHPSYQTKTLVLELLAAVCLIIGGHERVIKAFDNFKREVGESVRFENLVHYFCTHEASADDDYSVDFMVSCIQFFNIVVHSTDDIMLRVFLQEEFKHLGLNAYLERLRNRAGERLVRQIEAYNDNEVDVAVLLEDSQARELYQQECEQRESELFALHTQMSNMKSEFEAQANELRTALSTLQLRCTELEGQRETQSNQLSTLQTRLKDKDLSCSAREQLLESRIKELEENLRQAKRRSSDNSVPSTPVTKGDASLAVQPPSTPLSPPPPPPLPSLIPPPPPTLPSLGSIPPPPPPGLGLTPVGVDAVPIRAPVQTRFKLPLINWTVLRSQQLRGTVFVGMNDEDVLNHIDTERFEDLFKLSNQAMGGAGGQTKMMNGSENGLSRPGRRPEKKSLMDPNRHRCIGVLLRFLESEKYTPSRLWTEITNLELSQDVADRIFHLLPTQEEMKAYLKYEFTDQLNVNELSDEDRLLLHLCKIERLRSRLQIILFMSSFEDSVGSLYPKLAAVSSVSLAVKKSERFRAILELVLALGNYVNSSRRGIAYGFRLQSLDALLETKSVDKSWTLLHFLVDTIESRFPALLTFYEELGDLTTAAKIPMEAMTADVAALVAGMSQADNETIIAGPGNTPTRLLEFISVNKPRVESIQQQAERAKTLFAQTIEWFGEAQNKPSPEVFFGLLVRFVDNFKKAINDTEKKRRTDALQLLQAATEGNGPTFNPPSAPTAAPKRSKDDSAADLQRHLANEAKRRLKNRTRQIAGDGMMDEILAGLISEPLQAEVHPRRARAPDEN</sequence>